<sequence length="213" mass="21972">MASDVSSRPIGLPAGGAALHRIAAELGVPPAAFADQEGPLKAHRETASLLRDWSTITNPADRQQVLDLVEALAASRSAPPVWTPLKAVYDAGTIVHLDVAGTADLRLLIGSGDWVVTAIGVDDVGALIEAFSLAAGETVSCVGPHLTVVQIDGGEVLYRTAYRVVRMPRVAYDRIAGMVATLIADPAVQAAIEAASMGKAATSRAAAWMCAPG</sequence>
<proteinExistence type="predicted"/>
<dbReference type="Proteomes" id="UP000663508">
    <property type="component" value="Plasmid pVL1_3"/>
</dbReference>
<dbReference type="KEGG" id="mind:mvi_64530"/>
<gene>
    <name evidence="1" type="ORF">mvi_64530</name>
</gene>
<dbReference type="EMBL" id="AP024148">
    <property type="protein sequence ID" value="BCM87992.1"/>
    <property type="molecule type" value="Genomic_DNA"/>
</dbReference>
<geneLocation type="plasmid" evidence="1 2">
    <name>pVL1_3</name>
</geneLocation>
<dbReference type="AlphaFoldDB" id="A0A8H9C9B2"/>
<name>A0A8H9C9B2_9HYPH</name>
<keyword evidence="1" id="KW-0614">Plasmid</keyword>
<accession>A0A8H9C9B2</accession>
<reference evidence="1" key="1">
    <citation type="submission" date="2020-11" db="EMBL/GenBank/DDBJ databases">
        <title>Complete genome sequence of a novel pathogenic Methylobacterium strain isolated from rice in Vietnam.</title>
        <authorList>
            <person name="Lai K."/>
            <person name="Okazaki S."/>
            <person name="Higashi K."/>
            <person name="Mori H."/>
            <person name="Toyoda A."/>
            <person name="Kurokawa K."/>
        </authorList>
    </citation>
    <scope>NUCLEOTIDE SEQUENCE</scope>
    <source>
        <strain evidence="1">VL1</strain>
        <plasmid evidence="1">pVL1_3</plasmid>
    </source>
</reference>
<evidence type="ECO:0000313" key="1">
    <source>
        <dbReference type="EMBL" id="BCM87992.1"/>
    </source>
</evidence>
<protein>
    <submittedName>
        <fullName evidence="1">Uncharacterized protein</fullName>
    </submittedName>
</protein>
<organism evidence="1 2">
    <name type="scientific">Methylobacterium indicum</name>
    <dbReference type="NCBI Taxonomy" id="1775910"/>
    <lineage>
        <taxon>Bacteria</taxon>
        <taxon>Pseudomonadati</taxon>
        <taxon>Pseudomonadota</taxon>
        <taxon>Alphaproteobacteria</taxon>
        <taxon>Hyphomicrobiales</taxon>
        <taxon>Methylobacteriaceae</taxon>
        <taxon>Methylobacterium</taxon>
    </lineage>
</organism>
<evidence type="ECO:0000313" key="2">
    <source>
        <dbReference type="Proteomes" id="UP000663508"/>
    </source>
</evidence>